<proteinExistence type="predicted"/>
<dbReference type="STRING" id="1122184.SAMN02745176_02004"/>
<protein>
    <submittedName>
        <fullName evidence="2">Uncharacterized protein</fullName>
    </submittedName>
</protein>
<dbReference type="EMBL" id="FQZS01000012">
    <property type="protein sequence ID" value="SHI97956.1"/>
    <property type="molecule type" value="Genomic_DNA"/>
</dbReference>
<evidence type="ECO:0000313" key="2">
    <source>
        <dbReference type="EMBL" id="SHI97956.1"/>
    </source>
</evidence>
<accession>A0A1M6FJX7</accession>
<keyword evidence="1" id="KW-0175">Coiled coil</keyword>
<feature type="coiled-coil region" evidence="1">
    <location>
        <begin position="37"/>
        <end position="111"/>
    </location>
</feature>
<keyword evidence="3" id="KW-1185">Reference proteome</keyword>
<feature type="coiled-coil region" evidence="1">
    <location>
        <begin position="138"/>
        <end position="172"/>
    </location>
</feature>
<organism evidence="2 3">
    <name type="scientific">Lutispora thermophila DSM 19022</name>
    <dbReference type="NCBI Taxonomy" id="1122184"/>
    <lineage>
        <taxon>Bacteria</taxon>
        <taxon>Bacillati</taxon>
        <taxon>Bacillota</taxon>
        <taxon>Clostridia</taxon>
        <taxon>Lutisporales</taxon>
        <taxon>Lutisporaceae</taxon>
        <taxon>Lutispora</taxon>
    </lineage>
</organism>
<gene>
    <name evidence="2" type="ORF">SAMN02745176_02004</name>
</gene>
<dbReference type="Proteomes" id="UP000184442">
    <property type="component" value="Unassembled WGS sequence"/>
</dbReference>
<reference evidence="2 3" key="1">
    <citation type="submission" date="2016-11" db="EMBL/GenBank/DDBJ databases">
        <authorList>
            <person name="Jaros S."/>
            <person name="Januszkiewicz K."/>
            <person name="Wedrychowicz H."/>
        </authorList>
    </citation>
    <scope>NUCLEOTIDE SEQUENCE [LARGE SCALE GENOMIC DNA]</scope>
    <source>
        <strain evidence="2 3">DSM 19022</strain>
    </source>
</reference>
<evidence type="ECO:0000256" key="1">
    <source>
        <dbReference type="SAM" id="Coils"/>
    </source>
</evidence>
<dbReference type="AlphaFoldDB" id="A0A1M6FJX7"/>
<name>A0A1M6FJX7_9FIRM</name>
<sequence length="209" mass="24876">MKDIHIDSDFIRKNRIPILIYTPEWIQLFSNFKSRSMEKTVSKLEGLLSKQKSLEQEQKDLERRKKVLINKILHISNELNESKNQAFVGPLEEAQNEILQINERLPQILDELHTLYEDIDQLNAILLKETVKRTYELINENEQGLESVQREINRLRETIMELIQKKVDMEERVKRLYSYLHDIVGGDEMEVMDEEMLEANNIDKNEILR</sequence>
<evidence type="ECO:0000313" key="3">
    <source>
        <dbReference type="Proteomes" id="UP000184442"/>
    </source>
</evidence>